<dbReference type="EMBL" id="JAFIQS010000022">
    <property type="protein sequence ID" value="KAG5162009.1"/>
    <property type="molecule type" value="Genomic_DNA"/>
</dbReference>
<evidence type="ECO:0000256" key="1">
    <source>
        <dbReference type="SAM" id="MobiDB-lite"/>
    </source>
</evidence>
<protein>
    <submittedName>
        <fullName evidence="3">Uncharacterized protein</fullName>
    </submittedName>
</protein>
<comment type="caution">
    <text evidence="3">The sequence shown here is derived from an EMBL/GenBank/DDBJ whole genome shotgun (WGS) entry which is preliminary data.</text>
</comment>
<feature type="compositionally biased region" description="Polar residues" evidence="1">
    <location>
        <begin position="305"/>
        <end position="317"/>
    </location>
</feature>
<name>A0A8H7XLK9_PSICU</name>
<keyword evidence="2" id="KW-0812">Transmembrane</keyword>
<feature type="compositionally biased region" description="Polar residues" evidence="1">
    <location>
        <begin position="387"/>
        <end position="401"/>
    </location>
</feature>
<gene>
    <name evidence="3" type="ORF">JR316_013143</name>
</gene>
<evidence type="ECO:0000313" key="3">
    <source>
        <dbReference type="EMBL" id="KAG5162009.1"/>
    </source>
</evidence>
<feature type="region of interest" description="Disordered" evidence="1">
    <location>
        <begin position="342"/>
        <end position="418"/>
    </location>
</feature>
<feature type="compositionally biased region" description="Polar residues" evidence="1">
    <location>
        <begin position="92"/>
        <end position="115"/>
    </location>
</feature>
<dbReference type="AlphaFoldDB" id="A0A8H7XLK9"/>
<keyword evidence="2" id="KW-0472">Membrane</keyword>
<feature type="transmembrane region" description="Helical" evidence="2">
    <location>
        <begin position="159"/>
        <end position="182"/>
    </location>
</feature>
<feature type="compositionally biased region" description="Low complexity" evidence="1">
    <location>
        <begin position="8"/>
        <end position="26"/>
    </location>
</feature>
<feature type="compositionally biased region" description="Low complexity" evidence="1">
    <location>
        <begin position="70"/>
        <end position="91"/>
    </location>
</feature>
<evidence type="ECO:0000256" key="2">
    <source>
        <dbReference type="SAM" id="Phobius"/>
    </source>
</evidence>
<proteinExistence type="predicted"/>
<dbReference type="OrthoDB" id="3194625at2759"/>
<reference evidence="3" key="1">
    <citation type="submission" date="2021-02" db="EMBL/GenBank/DDBJ databases">
        <title>Psilocybe cubensis genome.</title>
        <authorList>
            <person name="Mckernan K.J."/>
            <person name="Crawford S."/>
            <person name="Trippe A."/>
            <person name="Kane L.T."/>
            <person name="Mclaughlin S."/>
        </authorList>
    </citation>
    <scope>NUCLEOTIDE SEQUENCE [LARGE SCALE GENOMIC DNA]</scope>
    <source>
        <strain evidence="3">MGC-MH-2018</strain>
    </source>
</reference>
<sequence>MQHFPRQTSGTSSSPPTTPTDAGPSSNSTSVNVAQNSTSISIPSTSRTLPSSTLTSLPPSVTSSPPPTSAPASSTTSDSSTSLPISNSTSLDASPSDTPSLLAESTSQPASVSSTQPLENITTIVTSINGQITTFTSLLPTSLVNATPNNDSGSSSRTAVIAGATAGVIVLLCLALSSVFAYRRHRLRQILALTNQKKEGKGLLDGEEFDEDDASIPIRWQGRNGSPAPSLIRSRVSDTGSIFREEVWPPPGFVDPIKQGSSQVTLSHIVDDVMGPTQSRSTSRLEQQDPASSTSDLSHGHQRDTSTTGLLPRSSSPLDDPFNPNHNVQSVYYSPVLPPGALPPSMPGQISYPPSPPRSGGNDTIPRIMETPPTPGPGPGSFEQHQRNNSNGSQPRKSSPLTRPLSGDLWLNRSPYPP</sequence>
<feature type="region of interest" description="Disordered" evidence="1">
    <location>
        <begin position="1"/>
        <end position="115"/>
    </location>
</feature>
<feature type="compositionally biased region" description="Polar residues" evidence="1">
    <location>
        <begin position="27"/>
        <end position="36"/>
    </location>
</feature>
<accession>A0A8H7XLK9</accession>
<feature type="compositionally biased region" description="Low complexity" evidence="1">
    <location>
        <begin position="37"/>
        <end position="63"/>
    </location>
</feature>
<organism evidence="3">
    <name type="scientific">Psilocybe cubensis</name>
    <name type="common">Psychedelic mushroom</name>
    <name type="synonym">Stropharia cubensis</name>
    <dbReference type="NCBI Taxonomy" id="181762"/>
    <lineage>
        <taxon>Eukaryota</taxon>
        <taxon>Fungi</taxon>
        <taxon>Dikarya</taxon>
        <taxon>Basidiomycota</taxon>
        <taxon>Agaricomycotina</taxon>
        <taxon>Agaricomycetes</taxon>
        <taxon>Agaricomycetidae</taxon>
        <taxon>Agaricales</taxon>
        <taxon>Agaricineae</taxon>
        <taxon>Strophariaceae</taxon>
        <taxon>Psilocybe</taxon>
    </lineage>
</organism>
<keyword evidence="2" id="KW-1133">Transmembrane helix</keyword>
<feature type="compositionally biased region" description="Polar residues" evidence="1">
    <location>
        <begin position="276"/>
        <end position="297"/>
    </location>
</feature>
<feature type="region of interest" description="Disordered" evidence="1">
    <location>
        <begin position="274"/>
        <end position="326"/>
    </location>
</feature>